<feature type="transmembrane region" description="Helical" evidence="6">
    <location>
        <begin position="578"/>
        <end position="597"/>
    </location>
</feature>
<proteinExistence type="predicted"/>
<dbReference type="Proteomes" id="UP000183832">
    <property type="component" value="Unassembled WGS sequence"/>
</dbReference>
<feature type="transmembrane region" description="Helical" evidence="6">
    <location>
        <begin position="370"/>
        <end position="391"/>
    </location>
</feature>
<dbReference type="EMBL" id="CVRI01000070">
    <property type="protein sequence ID" value="CRL07152.1"/>
    <property type="molecule type" value="Genomic_DNA"/>
</dbReference>
<feature type="transmembrane region" description="Helical" evidence="6">
    <location>
        <begin position="78"/>
        <end position="100"/>
    </location>
</feature>
<evidence type="ECO:0000256" key="4">
    <source>
        <dbReference type="ARBA" id="ARBA00023136"/>
    </source>
</evidence>
<name>A0A1J1J420_9DIPT</name>
<feature type="transmembrane region" description="Helical" evidence="6">
    <location>
        <begin position="397"/>
        <end position="416"/>
    </location>
</feature>
<evidence type="ECO:0000256" key="2">
    <source>
        <dbReference type="ARBA" id="ARBA00022692"/>
    </source>
</evidence>
<dbReference type="AlphaFoldDB" id="A0A1J1J420"/>
<feature type="transmembrane region" description="Helical" evidence="6">
    <location>
        <begin position="323"/>
        <end position="349"/>
    </location>
</feature>
<feature type="transmembrane region" description="Helical" evidence="6">
    <location>
        <begin position="609"/>
        <end position="630"/>
    </location>
</feature>
<sequence length="778" mass="85150">MKFPFPIPFGNSGMTLLSKLIRTKDLRKLQGGDPKSTKPKLTKCLTTLDLTSLGVGSCCGTGMYLVAGMVARNIAGPGVVFSFIIAAVASIFSGACYAEFGVRVPHTSGSAYMYSYVTVGEFVAFVIGWDMILEYLIGTSACACALSASFDSLLGGSITSSVNETFGTIFGRPPDLIAFIITLLMTCILACGASKSVIFNNVLNTINLATWVFIMTAGMFYVDTSNWSEHDGFLPFGWSGVFTGAATCFYAFIGFDIIATTGEEAHNPQKSIPKAIVGSLIIVLIAYVSSSFMLTLVVPYDHIDTGSALLQMWSYVGASKCRAIVAIGATAGLSVAMFGSMFPMPRVIYAMSIDGLIFRKLSQLWERTGVPGIATILSGIAAACVALVIRLEILVEMMSIGTLLAYTLVSTCVLVLRYQPHSTSLIDLLPVQIRTPIPPSTPDPTNQNSKTTKIITVRKVTRTSPDSDDSFVDDSPEGLYLGRDDQFLVSDRNENKFYGTVHGAPQAGTVPFDAVPGLGIMGRKLHEYAYLCPGFFPWINPGPATEETGMFVTKLVGLMYICIFSMDLMLAVGFSGSFFGLIFTFLIVSLIFILLVISRQPQNRYALSFLTPGLPFIPTIAITVNIYLIFKLSILTLVRFTLWMCLGLIMYFYYGISNSSLENPTEEIEMSEDQSCVSSLKRPDMNAVWDNRHVYENKMADNDWATNGNTKWSTYNYKNNGSGWEEQNETINYNTQPMYTTTTSRQQPPQTHNHRPVPKKDGFSSLFVAEASFPSWED</sequence>
<dbReference type="STRING" id="568069.A0A1J1J420"/>
<comment type="subcellular location">
    <subcellularLocation>
        <location evidence="1">Membrane</location>
        <topology evidence="1">Multi-pass membrane protein</topology>
    </subcellularLocation>
</comment>
<dbReference type="GO" id="GO:0015171">
    <property type="term" value="F:amino acid transmembrane transporter activity"/>
    <property type="evidence" value="ECO:0007669"/>
    <property type="project" value="TreeGrafter"/>
</dbReference>
<feature type="transmembrane region" description="Helical" evidence="6">
    <location>
        <begin position="112"/>
        <end position="129"/>
    </location>
</feature>
<gene>
    <name evidence="8" type="ORF">CLUMA_CG020145</name>
</gene>
<evidence type="ECO:0000256" key="1">
    <source>
        <dbReference type="ARBA" id="ARBA00004141"/>
    </source>
</evidence>
<feature type="transmembrane region" description="Helical" evidence="6">
    <location>
        <begin position="176"/>
        <end position="194"/>
    </location>
</feature>
<feature type="transmembrane region" description="Helical" evidence="6">
    <location>
        <begin position="555"/>
        <end position="572"/>
    </location>
</feature>
<feature type="transmembrane region" description="Helical" evidence="6">
    <location>
        <begin position="276"/>
        <end position="303"/>
    </location>
</feature>
<dbReference type="InterPro" id="IPR002293">
    <property type="entry name" value="AA/rel_permease1"/>
</dbReference>
<dbReference type="Pfam" id="PF13520">
    <property type="entry name" value="AA_permease_2"/>
    <property type="match status" value="1"/>
</dbReference>
<feature type="region of interest" description="Disordered" evidence="5">
    <location>
        <begin position="739"/>
        <end position="763"/>
    </location>
</feature>
<dbReference type="PANTHER" id="PTHR43243">
    <property type="entry name" value="INNER MEMBRANE TRANSPORTER YGJI-RELATED"/>
    <property type="match status" value="1"/>
</dbReference>
<feature type="compositionally biased region" description="Low complexity" evidence="5">
    <location>
        <begin position="740"/>
        <end position="751"/>
    </location>
</feature>
<dbReference type="Gene3D" id="1.20.1740.10">
    <property type="entry name" value="Amino acid/polyamine transporter I"/>
    <property type="match status" value="2"/>
</dbReference>
<keyword evidence="2 6" id="KW-0812">Transmembrane</keyword>
<dbReference type="FunFam" id="1.20.1740.10:FF:000010">
    <property type="entry name" value="probable cationic amino acid transporter"/>
    <property type="match status" value="1"/>
</dbReference>
<feature type="transmembrane region" description="Helical" evidence="6">
    <location>
        <begin position="136"/>
        <end position="156"/>
    </location>
</feature>
<dbReference type="Pfam" id="PF13906">
    <property type="entry name" value="AA_permease_C"/>
    <property type="match status" value="1"/>
</dbReference>
<evidence type="ECO:0000256" key="5">
    <source>
        <dbReference type="SAM" id="MobiDB-lite"/>
    </source>
</evidence>
<evidence type="ECO:0000259" key="7">
    <source>
        <dbReference type="Pfam" id="PF13906"/>
    </source>
</evidence>
<feature type="transmembrane region" description="Helical" evidence="6">
    <location>
        <begin position="201"/>
        <end position="221"/>
    </location>
</feature>
<feature type="transmembrane region" description="Helical" evidence="6">
    <location>
        <begin position="50"/>
        <end position="71"/>
    </location>
</feature>
<evidence type="ECO:0000313" key="8">
    <source>
        <dbReference type="EMBL" id="CRL07152.1"/>
    </source>
</evidence>
<accession>A0A1J1J420</accession>
<dbReference type="OrthoDB" id="3900342at2759"/>
<keyword evidence="9" id="KW-1185">Reference proteome</keyword>
<dbReference type="GO" id="GO:0005886">
    <property type="term" value="C:plasma membrane"/>
    <property type="evidence" value="ECO:0007669"/>
    <property type="project" value="TreeGrafter"/>
</dbReference>
<keyword evidence="4 6" id="KW-0472">Membrane</keyword>
<feature type="transmembrane region" description="Helical" evidence="6">
    <location>
        <begin position="233"/>
        <end position="255"/>
    </location>
</feature>
<dbReference type="InterPro" id="IPR029485">
    <property type="entry name" value="CAT_C"/>
</dbReference>
<keyword evidence="3 6" id="KW-1133">Transmembrane helix</keyword>
<evidence type="ECO:0000256" key="6">
    <source>
        <dbReference type="SAM" id="Phobius"/>
    </source>
</evidence>
<evidence type="ECO:0000313" key="9">
    <source>
        <dbReference type="Proteomes" id="UP000183832"/>
    </source>
</evidence>
<reference evidence="8 9" key="1">
    <citation type="submission" date="2015-04" db="EMBL/GenBank/DDBJ databases">
        <authorList>
            <person name="Syromyatnikov M.Y."/>
            <person name="Popov V.N."/>
        </authorList>
    </citation>
    <scope>NUCLEOTIDE SEQUENCE [LARGE SCALE GENOMIC DNA]</scope>
</reference>
<protein>
    <submittedName>
        <fullName evidence="8">CLUMA_CG020145, isoform A</fullName>
    </submittedName>
</protein>
<feature type="transmembrane region" description="Helical" evidence="6">
    <location>
        <begin position="636"/>
        <end position="654"/>
    </location>
</feature>
<feature type="domain" description="Cationic amino acid transporter C-terminal" evidence="7">
    <location>
        <begin position="609"/>
        <end position="659"/>
    </location>
</feature>
<organism evidence="8 9">
    <name type="scientific">Clunio marinus</name>
    <dbReference type="NCBI Taxonomy" id="568069"/>
    <lineage>
        <taxon>Eukaryota</taxon>
        <taxon>Metazoa</taxon>
        <taxon>Ecdysozoa</taxon>
        <taxon>Arthropoda</taxon>
        <taxon>Hexapoda</taxon>
        <taxon>Insecta</taxon>
        <taxon>Pterygota</taxon>
        <taxon>Neoptera</taxon>
        <taxon>Endopterygota</taxon>
        <taxon>Diptera</taxon>
        <taxon>Nematocera</taxon>
        <taxon>Chironomoidea</taxon>
        <taxon>Chironomidae</taxon>
        <taxon>Clunio</taxon>
    </lineage>
</organism>
<dbReference type="PANTHER" id="PTHR43243:SF17">
    <property type="entry name" value="CATIONIC AMINO ACID TRANSPORTER-RELATED"/>
    <property type="match status" value="1"/>
</dbReference>
<evidence type="ECO:0000256" key="3">
    <source>
        <dbReference type="ARBA" id="ARBA00022989"/>
    </source>
</evidence>